<evidence type="ECO:0000256" key="6">
    <source>
        <dbReference type="ARBA" id="ARBA00023033"/>
    </source>
</evidence>
<evidence type="ECO:0000313" key="7">
    <source>
        <dbReference type="EMBL" id="MFF0542266.1"/>
    </source>
</evidence>
<proteinExistence type="inferred from homology"/>
<keyword evidence="8" id="KW-1185">Reference proteome</keyword>
<dbReference type="InterPro" id="IPR020946">
    <property type="entry name" value="Flavin_mOase-like"/>
</dbReference>
<dbReference type="Gene3D" id="3.50.50.60">
    <property type="entry name" value="FAD/NAD(P)-binding domain"/>
    <property type="match status" value="2"/>
</dbReference>
<accession>A0ABW6PIQ1</accession>
<dbReference type="GO" id="GO:0004497">
    <property type="term" value="F:monooxygenase activity"/>
    <property type="evidence" value="ECO:0007669"/>
    <property type="project" value="UniProtKB-KW"/>
</dbReference>
<evidence type="ECO:0000256" key="1">
    <source>
        <dbReference type="ARBA" id="ARBA00001974"/>
    </source>
</evidence>
<protein>
    <submittedName>
        <fullName evidence="7">Flavin-containing monooxygenase</fullName>
        <ecNumber evidence="7">1.14.13.-</ecNumber>
    </submittedName>
</protein>
<organism evidence="7 8">
    <name type="scientific">Nocardia thailandica</name>
    <dbReference type="NCBI Taxonomy" id="257275"/>
    <lineage>
        <taxon>Bacteria</taxon>
        <taxon>Bacillati</taxon>
        <taxon>Actinomycetota</taxon>
        <taxon>Actinomycetes</taxon>
        <taxon>Mycobacteriales</taxon>
        <taxon>Nocardiaceae</taxon>
        <taxon>Nocardia</taxon>
    </lineage>
</organism>
<dbReference type="PANTHER" id="PTHR43872:SF1">
    <property type="entry name" value="MONOOXYGENASE, PUTATIVE (AFU_ORTHOLOGUE AFUA_8G02570)-RELATED"/>
    <property type="match status" value="1"/>
</dbReference>
<keyword evidence="3" id="KW-0285">Flavoprotein</keyword>
<dbReference type="EMBL" id="JBIAMX010000002">
    <property type="protein sequence ID" value="MFF0542266.1"/>
    <property type="molecule type" value="Genomic_DNA"/>
</dbReference>
<dbReference type="PRINTS" id="PR00411">
    <property type="entry name" value="PNDRDTASEI"/>
</dbReference>
<comment type="similarity">
    <text evidence="2">Belongs to the FAD-binding monooxygenase family.</text>
</comment>
<sequence length="507" mass="56531">MSSVSDPTPPPAAESASPDHVDVLIIGAGLSGIGAACHLATALPGKTYAVLEGRGASGGTWDLFRYPGIRSDSDMYTLGYRFKPWTGDKAIADGAAIRDYIREAATEHGVDRHIRYHHRVERAEWSGAEARWTVRVHRADTGDIVTLTANFLFACTGYYRYDQGYTPEFAGLADYAGTVVHPQHWPEDLDYAGKRVAIIGSGATAVTLGPAMARAAAQVTMVQRSPTYILSAPSADAVALRLRRFLPERLAYSLTRLKNSARSVGIYELSRRRPEFAKKFIRDLQRRWLPDGYDIDTHFTPAYDPWDQRLCLVPDNDMFRAIRKGRLDIVTDRIERFTATGLRLESGRELDADVVVTATGLNLLAFGGIDLAVDGRPVDLTETMAFKGMMLSGLPNFAFVVGYTNASWTLKADLVCEYVIRLLKYMDARGHRTVELDRDTAVAEEPFLDFAAGYVLRSLDRFPKQGDVAPWRLRMNYFRDLPVLRYGPLRDKAMRFDRVPVPVPADR</sequence>
<dbReference type="SUPFAM" id="SSF51905">
    <property type="entry name" value="FAD/NAD(P)-binding domain"/>
    <property type="match status" value="1"/>
</dbReference>
<evidence type="ECO:0000313" key="8">
    <source>
        <dbReference type="Proteomes" id="UP001601444"/>
    </source>
</evidence>
<gene>
    <name evidence="7" type="ORF">ACFYTF_05460</name>
</gene>
<evidence type="ECO:0000256" key="5">
    <source>
        <dbReference type="ARBA" id="ARBA00023002"/>
    </source>
</evidence>
<comment type="cofactor">
    <cofactor evidence="1">
        <name>FAD</name>
        <dbReference type="ChEBI" id="CHEBI:57692"/>
    </cofactor>
</comment>
<dbReference type="PRINTS" id="PR00368">
    <property type="entry name" value="FADPNR"/>
</dbReference>
<evidence type="ECO:0000256" key="4">
    <source>
        <dbReference type="ARBA" id="ARBA00022827"/>
    </source>
</evidence>
<dbReference type="InterPro" id="IPR036188">
    <property type="entry name" value="FAD/NAD-bd_sf"/>
</dbReference>
<dbReference type="EC" id="1.14.13.-" evidence="7"/>
<dbReference type="Pfam" id="PF00743">
    <property type="entry name" value="FMO-like"/>
    <property type="match status" value="1"/>
</dbReference>
<evidence type="ECO:0000256" key="2">
    <source>
        <dbReference type="ARBA" id="ARBA00010139"/>
    </source>
</evidence>
<dbReference type="InterPro" id="IPR051820">
    <property type="entry name" value="FAD-binding_MO"/>
</dbReference>
<comment type="caution">
    <text evidence="7">The sequence shown here is derived from an EMBL/GenBank/DDBJ whole genome shotgun (WGS) entry which is preliminary data.</text>
</comment>
<name>A0ABW6PIQ1_9NOCA</name>
<keyword evidence="6 7" id="KW-0503">Monooxygenase</keyword>
<dbReference type="Pfam" id="PF13450">
    <property type="entry name" value="NAD_binding_8"/>
    <property type="match status" value="1"/>
</dbReference>
<keyword evidence="5 7" id="KW-0560">Oxidoreductase</keyword>
<keyword evidence="4" id="KW-0274">FAD</keyword>
<evidence type="ECO:0000256" key="3">
    <source>
        <dbReference type="ARBA" id="ARBA00022630"/>
    </source>
</evidence>
<reference evidence="7 8" key="1">
    <citation type="submission" date="2024-10" db="EMBL/GenBank/DDBJ databases">
        <title>The Natural Products Discovery Center: Release of the First 8490 Sequenced Strains for Exploring Actinobacteria Biosynthetic Diversity.</title>
        <authorList>
            <person name="Kalkreuter E."/>
            <person name="Kautsar S.A."/>
            <person name="Yang D."/>
            <person name="Bader C.D."/>
            <person name="Teijaro C.N."/>
            <person name="Fluegel L."/>
            <person name="Davis C.M."/>
            <person name="Simpson J.R."/>
            <person name="Lauterbach L."/>
            <person name="Steele A.D."/>
            <person name="Gui C."/>
            <person name="Meng S."/>
            <person name="Li G."/>
            <person name="Viehrig K."/>
            <person name="Ye F."/>
            <person name="Su P."/>
            <person name="Kiefer A.F."/>
            <person name="Nichols A."/>
            <person name="Cepeda A.J."/>
            <person name="Yan W."/>
            <person name="Fan B."/>
            <person name="Jiang Y."/>
            <person name="Adhikari A."/>
            <person name="Zheng C.-J."/>
            <person name="Schuster L."/>
            <person name="Cowan T.M."/>
            <person name="Smanski M.J."/>
            <person name="Chevrette M.G."/>
            <person name="De Carvalho L.P.S."/>
            <person name="Shen B."/>
        </authorList>
    </citation>
    <scope>NUCLEOTIDE SEQUENCE [LARGE SCALE GENOMIC DNA]</scope>
    <source>
        <strain evidence="7 8">NPDC004045</strain>
    </source>
</reference>
<dbReference type="PANTHER" id="PTHR43872">
    <property type="entry name" value="MONOOXYGENASE, PUTATIVE (AFU_ORTHOLOGUE AFUA_8G02570)-RELATED"/>
    <property type="match status" value="1"/>
</dbReference>
<dbReference type="RefSeq" id="WP_387699233.1">
    <property type="nucleotide sequence ID" value="NZ_JBIAMX010000002.1"/>
</dbReference>
<dbReference type="Proteomes" id="UP001601444">
    <property type="component" value="Unassembled WGS sequence"/>
</dbReference>